<name>A0A366XQJ3_9BACI</name>
<evidence type="ECO:0000256" key="2">
    <source>
        <dbReference type="ARBA" id="ARBA00008989"/>
    </source>
</evidence>
<dbReference type="GO" id="GO:0005829">
    <property type="term" value="C:cytosol"/>
    <property type="evidence" value="ECO:0007669"/>
    <property type="project" value="TreeGrafter"/>
</dbReference>
<feature type="binding site" evidence="10">
    <location>
        <position position="118"/>
    </location>
    <ligand>
        <name>substrate</name>
    </ligand>
</feature>
<dbReference type="GO" id="GO:0046872">
    <property type="term" value="F:metal ion binding"/>
    <property type="evidence" value="ECO:0007669"/>
    <property type="project" value="UniProtKB-KW"/>
</dbReference>
<dbReference type="EMBL" id="QOCW01000023">
    <property type="protein sequence ID" value="RBW68197.1"/>
    <property type="molecule type" value="Genomic_DNA"/>
</dbReference>
<comment type="cofactor">
    <cofactor evidence="9">
        <name>Mn(2+)</name>
        <dbReference type="ChEBI" id="CHEBI:29035"/>
    </cofactor>
</comment>
<feature type="binding site" evidence="10">
    <location>
        <begin position="87"/>
        <end position="89"/>
    </location>
    <ligand>
        <name>substrate</name>
    </ligand>
</feature>
<comment type="pathway">
    <text evidence="7">Carbohydrate biosynthesis.</text>
</comment>
<feature type="binding site" evidence="9">
    <location>
        <position position="32"/>
    </location>
    <ligand>
        <name>Mn(2+)</name>
        <dbReference type="ChEBI" id="CHEBI:29035"/>
        <label>1</label>
    </ligand>
</feature>
<dbReference type="FunFam" id="3.40.190.90:FF:000001">
    <property type="entry name" value="Fructose-1,6-bisphosphatase"/>
    <property type="match status" value="1"/>
</dbReference>
<dbReference type="Proteomes" id="UP000253314">
    <property type="component" value="Unassembled WGS sequence"/>
</dbReference>
<comment type="caution">
    <text evidence="11">The sequence shown here is derived from an EMBL/GenBank/DDBJ whole genome shotgun (WGS) entry which is preliminary data.</text>
</comment>
<evidence type="ECO:0000313" key="12">
    <source>
        <dbReference type="Proteomes" id="UP000253314"/>
    </source>
</evidence>
<dbReference type="GO" id="GO:0042132">
    <property type="term" value="F:fructose 1,6-bisphosphate 1-phosphatase activity"/>
    <property type="evidence" value="ECO:0007669"/>
    <property type="project" value="UniProtKB-EC"/>
</dbReference>
<feature type="binding site" evidence="9">
    <location>
        <position position="87"/>
    </location>
    <ligand>
        <name>Mn(2+)</name>
        <dbReference type="ChEBI" id="CHEBI:29035"/>
        <label>2</label>
    </ligand>
</feature>
<feature type="binding site" evidence="10">
    <location>
        <position position="209"/>
    </location>
    <ligand>
        <name>substrate</name>
    </ligand>
</feature>
<dbReference type="AlphaFoldDB" id="A0A366XQJ3"/>
<evidence type="ECO:0000256" key="3">
    <source>
        <dbReference type="ARBA" id="ARBA00022723"/>
    </source>
</evidence>
<dbReference type="CDD" id="cd01516">
    <property type="entry name" value="FBPase_glpX"/>
    <property type="match status" value="1"/>
</dbReference>
<keyword evidence="4 11" id="KW-0378">Hydrolase</keyword>
<feature type="binding site" evidence="9">
    <location>
        <position position="84"/>
    </location>
    <ligand>
        <name>Mn(2+)</name>
        <dbReference type="ChEBI" id="CHEBI:29035"/>
        <label>2</label>
    </ligand>
</feature>
<keyword evidence="3 9" id="KW-0479">Metal-binding</keyword>
<protein>
    <recommendedName>
        <fullName evidence="8">Fructose-1,6-bisphosphatase</fullName>
    </recommendedName>
</protein>
<gene>
    <name evidence="11" type="primary">glpX</name>
    <name evidence="11" type="ORF">DS031_17595</name>
</gene>
<dbReference type="PIRSF" id="PIRSF004532">
    <property type="entry name" value="GlpX"/>
    <property type="match status" value="1"/>
</dbReference>
<dbReference type="NCBIfam" id="TIGR00330">
    <property type="entry name" value="glpX"/>
    <property type="match status" value="1"/>
</dbReference>
<comment type="similarity">
    <text evidence="2 8">Belongs to the FBPase class 2 family.</text>
</comment>
<dbReference type="GO" id="GO:0006094">
    <property type="term" value="P:gluconeogenesis"/>
    <property type="evidence" value="ECO:0007669"/>
    <property type="project" value="InterPro"/>
</dbReference>
<dbReference type="InterPro" id="IPR004464">
    <property type="entry name" value="FBPase_class-2/SBPase"/>
</dbReference>
<dbReference type="SUPFAM" id="SSF56655">
    <property type="entry name" value="Carbohydrate phosphatase"/>
    <property type="match status" value="1"/>
</dbReference>
<dbReference type="Pfam" id="PF03320">
    <property type="entry name" value="FBPase_glpX"/>
    <property type="match status" value="1"/>
</dbReference>
<dbReference type="GO" id="GO:0030388">
    <property type="term" value="P:fructose 1,6-bisphosphate metabolic process"/>
    <property type="evidence" value="ECO:0007669"/>
    <property type="project" value="TreeGrafter"/>
</dbReference>
<dbReference type="PANTHER" id="PTHR30447">
    <property type="entry name" value="FRUCTOSE-1,6-BISPHOSPHATASE CLASS 2"/>
    <property type="match status" value="1"/>
</dbReference>
<feature type="binding site" evidence="10">
    <location>
        <begin position="163"/>
        <end position="165"/>
    </location>
    <ligand>
        <name>substrate</name>
    </ligand>
</feature>
<dbReference type="PANTHER" id="PTHR30447:SF0">
    <property type="entry name" value="FRUCTOSE-1,6-BISPHOSPHATASE 1 CLASS 2-RELATED"/>
    <property type="match status" value="1"/>
</dbReference>
<organism evidence="11 12">
    <name type="scientific">Bacillus taeanensis</name>
    <dbReference type="NCBI Taxonomy" id="273032"/>
    <lineage>
        <taxon>Bacteria</taxon>
        <taxon>Bacillati</taxon>
        <taxon>Bacillota</taxon>
        <taxon>Bacilli</taxon>
        <taxon>Bacillales</taxon>
        <taxon>Bacillaceae</taxon>
        <taxon>Bacillus</taxon>
    </lineage>
</organism>
<evidence type="ECO:0000256" key="8">
    <source>
        <dbReference type="PIRNR" id="PIRNR004532"/>
    </source>
</evidence>
<feature type="binding site" evidence="9">
    <location>
        <position position="56"/>
    </location>
    <ligand>
        <name>Mn(2+)</name>
        <dbReference type="ChEBI" id="CHEBI:29035"/>
        <label>1</label>
    </ligand>
</feature>
<dbReference type="Gene3D" id="3.40.190.90">
    <property type="match status" value="1"/>
</dbReference>
<comment type="catalytic activity">
    <reaction evidence="1">
        <text>beta-D-fructose 1,6-bisphosphate + H2O = beta-D-fructose 6-phosphate + phosphate</text>
        <dbReference type="Rhea" id="RHEA:11064"/>
        <dbReference type="ChEBI" id="CHEBI:15377"/>
        <dbReference type="ChEBI" id="CHEBI:32966"/>
        <dbReference type="ChEBI" id="CHEBI:43474"/>
        <dbReference type="ChEBI" id="CHEBI:57634"/>
        <dbReference type="EC" id="3.1.3.11"/>
    </reaction>
</comment>
<evidence type="ECO:0000313" key="11">
    <source>
        <dbReference type="EMBL" id="RBW68197.1"/>
    </source>
</evidence>
<sequence>MDHLLFDFLSVTEYAAVASMPWVGRGQKNEADAAATTAMRSRLNALDINAVVVIGEGELDEAPMLYIGEEVGTKNGPKLDIAVDPLDGTNLIASGQGNSISVIAAASRGSLLHAPDMYMKKIAVGRNAAGKINIDAPLLENMKIVAEANGKKVSDLTVMVQDRERHKKIIKEVQEAGARICLFSDVDVTCAIATAIEGTGIDMFVGIGGAPEGVVSAVALKCLGGELQGQLLPNNDDEYNRCLKMGISNPEVSLKMDDLVKSNQCFFSATGITEGALLRGVRNKNKDKVSTHSLFTYGNAGRAYFIESTHDKVELAEKV</sequence>
<evidence type="ECO:0000256" key="7">
    <source>
        <dbReference type="ARBA" id="ARBA00024331"/>
    </source>
</evidence>
<accession>A0A366XQJ3</accession>
<evidence type="ECO:0000256" key="1">
    <source>
        <dbReference type="ARBA" id="ARBA00001273"/>
    </source>
</evidence>
<dbReference type="RefSeq" id="WP_113807373.1">
    <property type="nucleotide sequence ID" value="NZ_QOCW01000023.1"/>
</dbReference>
<evidence type="ECO:0000256" key="9">
    <source>
        <dbReference type="PIRSR" id="PIRSR004532-1"/>
    </source>
</evidence>
<evidence type="ECO:0000256" key="6">
    <source>
        <dbReference type="ARBA" id="ARBA00023277"/>
    </source>
</evidence>
<dbReference type="GO" id="GO:0006071">
    <property type="term" value="P:glycerol metabolic process"/>
    <property type="evidence" value="ECO:0007669"/>
    <property type="project" value="InterPro"/>
</dbReference>
<feature type="binding site" evidence="9">
    <location>
        <position position="212"/>
    </location>
    <ligand>
        <name>Mn(2+)</name>
        <dbReference type="ChEBI" id="CHEBI:29035"/>
        <label>2</label>
    </ligand>
</feature>
<keyword evidence="5 9" id="KW-0464">Manganese</keyword>
<reference evidence="11 12" key="1">
    <citation type="submission" date="2018-07" db="EMBL/GenBank/DDBJ databases">
        <title>Lottiidibacillus patelloidae gen. nov., sp. nov., isolated from the intestinal tract of a marine limpet and the reclassification of B. taeanensis BH030017T, B. algicola KMM 3737T and B. hwajinpoensis SW-72T as genus Lottiidibacillus.</title>
        <authorList>
            <person name="Liu R."/>
            <person name="Huang Z."/>
        </authorList>
    </citation>
    <scope>NUCLEOTIDE SEQUENCE [LARGE SCALE GENOMIC DNA]</scope>
    <source>
        <strain evidence="11 12">BH030017</strain>
    </source>
</reference>
<evidence type="ECO:0000256" key="4">
    <source>
        <dbReference type="ARBA" id="ARBA00022801"/>
    </source>
</evidence>
<keyword evidence="6 8" id="KW-0119">Carbohydrate metabolism</keyword>
<proteinExistence type="inferred from homology"/>
<feature type="binding site" evidence="10">
    <location>
        <begin position="185"/>
        <end position="187"/>
    </location>
    <ligand>
        <name>substrate</name>
    </ligand>
</feature>
<keyword evidence="12" id="KW-1185">Reference proteome</keyword>
<evidence type="ECO:0000256" key="5">
    <source>
        <dbReference type="ARBA" id="ARBA00023211"/>
    </source>
</evidence>
<dbReference type="Gene3D" id="3.30.540.10">
    <property type="entry name" value="Fructose-1,6-Bisphosphatase, subunit A, domain 1"/>
    <property type="match status" value="1"/>
</dbReference>
<dbReference type="OrthoDB" id="9779353at2"/>
<evidence type="ECO:0000256" key="10">
    <source>
        <dbReference type="PIRSR" id="PIRSR004532-2"/>
    </source>
</evidence>